<dbReference type="EMBL" id="JABBWG010000019">
    <property type="protein sequence ID" value="KAG1815088.1"/>
    <property type="molecule type" value="Genomic_DNA"/>
</dbReference>
<dbReference type="GeneID" id="64634304"/>
<evidence type="ECO:0008006" key="3">
    <source>
        <dbReference type="Google" id="ProtNLM"/>
    </source>
</evidence>
<dbReference type="AlphaFoldDB" id="A0A9P7E990"/>
<keyword evidence="2" id="KW-1185">Reference proteome</keyword>
<evidence type="ECO:0000313" key="2">
    <source>
        <dbReference type="Proteomes" id="UP000807769"/>
    </source>
</evidence>
<accession>A0A9P7E990</accession>
<organism evidence="1 2">
    <name type="scientific">Suillus subaureus</name>
    <dbReference type="NCBI Taxonomy" id="48587"/>
    <lineage>
        <taxon>Eukaryota</taxon>
        <taxon>Fungi</taxon>
        <taxon>Dikarya</taxon>
        <taxon>Basidiomycota</taxon>
        <taxon>Agaricomycotina</taxon>
        <taxon>Agaricomycetes</taxon>
        <taxon>Agaricomycetidae</taxon>
        <taxon>Boletales</taxon>
        <taxon>Suillineae</taxon>
        <taxon>Suillaceae</taxon>
        <taxon>Suillus</taxon>
    </lineage>
</organism>
<dbReference type="RefSeq" id="XP_041192225.1">
    <property type="nucleotide sequence ID" value="XM_041340288.1"/>
</dbReference>
<dbReference type="Proteomes" id="UP000807769">
    <property type="component" value="Unassembled WGS sequence"/>
</dbReference>
<gene>
    <name evidence="1" type="ORF">BJ212DRAFT_1481615</name>
</gene>
<comment type="caution">
    <text evidence="1">The sequence shown here is derived from an EMBL/GenBank/DDBJ whole genome shotgun (WGS) entry which is preliminary data.</text>
</comment>
<proteinExistence type="predicted"/>
<reference evidence="1" key="1">
    <citation type="journal article" date="2020" name="New Phytol.">
        <title>Comparative genomics reveals dynamic genome evolution in host specialist ectomycorrhizal fungi.</title>
        <authorList>
            <person name="Lofgren L.A."/>
            <person name="Nguyen N.H."/>
            <person name="Vilgalys R."/>
            <person name="Ruytinx J."/>
            <person name="Liao H.L."/>
            <person name="Branco S."/>
            <person name="Kuo A."/>
            <person name="LaButti K."/>
            <person name="Lipzen A."/>
            <person name="Andreopoulos W."/>
            <person name="Pangilinan J."/>
            <person name="Riley R."/>
            <person name="Hundley H."/>
            <person name="Na H."/>
            <person name="Barry K."/>
            <person name="Grigoriev I.V."/>
            <person name="Stajich J.E."/>
            <person name="Kennedy P.G."/>
        </authorList>
    </citation>
    <scope>NUCLEOTIDE SEQUENCE</scope>
    <source>
        <strain evidence="1">MN1</strain>
    </source>
</reference>
<sequence length="279" mass="31189">MPGCLSQLSTLLSHQSFENVSPSTCAPHRQTELAVTHSKLNEFNPTSFPVEVVTHIFCILKPPPDLHDPRDTIHSQGAPLTLDIRGYTKFSRYAIHLAMTPLRAIRLTVKHLVHTRTLRKLQDLLRCAFGPAPLLVSITVIPTSCKPAYPITYHTLVEFKTPALRKLILDDNIVFNGGASLTVLEDITHLVDIRSIAIWPTLRAFVNIHQRMSSLQILAPELIHLYFFPMSIINLPRLSSIKLRGHALMYDSEKNVNLPELLAAVSALLAQNATEMKCS</sequence>
<protein>
    <recommendedName>
        <fullName evidence="3">F-box domain-containing protein</fullName>
    </recommendedName>
</protein>
<name>A0A9P7E990_9AGAM</name>
<evidence type="ECO:0000313" key="1">
    <source>
        <dbReference type="EMBL" id="KAG1815088.1"/>
    </source>
</evidence>
<dbReference type="OrthoDB" id="2688186at2759"/>